<dbReference type="EMBL" id="JAJGCB010000020">
    <property type="protein sequence ID" value="KAJ8988149.1"/>
    <property type="molecule type" value="Genomic_DNA"/>
</dbReference>
<protein>
    <recommendedName>
        <fullName evidence="8">Xylanolytic transcriptional activator regulatory domain-containing protein</fullName>
    </recommendedName>
</protein>
<evidence type="ECO:0000256" key="5">
    <source>
        <dbReference type="ARBA" id="ARBA00023163"/>
    </source>
</evidence>
<sequence length="683" mass="75787">MSQAGTVPADPEAPAQAPSPSSPNHIPDIQNLLQRIQRLEKSAKRPVGEAETGHSEAGRRTPKRQCAGNGDPSESLDWRTVMNKPRDMGRGDWKDIAQEFTPVIACWGELMGKPYGDSGPYQEPETAALIAEAGEYLGKCKNTAKAIKLIRPTRGLSTSADFRAPPPRELSDDLAKLYFQCFESTHRILHAPSFWTGYQRFWDSPDSVTTDLRLTVLLVIGIGSSLYDHGSPEAALLNAELVHHWIYAAETWLAGPLEKDRVDLTGLQVYCLTILARQIFSIGGDTVWMSMGSLIHRAMQIGLHRDPKKLPGRPVSVLQAELRRRLWATILELIVQSSLDARMPPRISCDEFDAEQPSNINDDEIDESTTITTLQPHPEDQFTSTSIQLALLRSLPVRLRILKLLNGIGHDEEPSESSQSQSFYNLVLSLTAELTESLSANTTLMRSNSQNPTPIPFHRNLLDYLVRRFIIPLHYSFSNQARINPMYYYSLKLSLDAALAIMSPEEPDPGFRRLMTSAGGLFREGLRVAMMGPCLELLVHVQAQASDGTLHLTTQYRDLLKQAVRDMIFLAEQRIRHGETNVKSHMFLSMVLAQVTAIEDEVPVELQLAKGARDSLKYCHGILRLRAEKMSLAPTPTGTTMSDATTAAGFAGGSGVDMSDGYGYGYGLDFDWESFLPDQPFAT</sequence>
<evidence type="ECO:0000256" key="2">
    <source>
        <dbReference type="ARBA" id="ARBA00022833"/>
    </source>
</evidence>
<keyword evidence="3" id="KW-0805">Transcription regulation</keyword>
<feature type="region of interest" description="Disordered" evidence="7">
    <location>
        <begin position="1"/>
        <end position="91"/>
    </location>
</feature>
<evidence type="ECO:0000313" key="9">
    <source>
        <dbReference type="EMBL" id="KAJ8988149.1"/>
    </source>
</evidence>
<feature type="domain" description="Xylanolytic transcriptional activator regulatory" evidence="8">
    <location>
        <begin position="287"/>
        <end position="363"/>
    </location>
</feature>
<name>A0AAN6EP27_EXODE</name>
<dbReference type="GO" id="GO:0001228">
    <property type="term" value="F:DNA-binding transcription activator activity, RNA polymerase II-specific"/>
    <property type="evidence" value="ECO:0007669"/>
    <property type="project" value="TreeGrafter"/>
</dbReference>
<feature type="compositionally biased region" description="Low complexity" evidence="7">
    <location>
        <begin position="8"/>
        <end position="23"/>
    </location>
</feature>
<keyword evidence="1" id="KW-0479">Metal-binding</keyword>
<dbReference type="GO" id="GO:0000978">
    <property type="term" value="F:RNA polymerase II cis-regulatory region sequence-specific DNA binding"/>
    <property type="evidence" value="ECO:0007669"/>
    <property type="project" value="TreeGrafter"/>
</dbReference>
<keyword evidence="2" id="KW-0862">Zinc</keyword>
<organism evidence="9 10">
    <name type="scientific">Exophiala dermatitidis</name>
    <name type="common">Black yeast-like fungus</name>
    <name type="synonym">Wangiella dermatitidis</name>
    <dbReference type="NCBI Taxonomy" id="5970"/>
    <lineage>
        <taxon>Eukaryota</taxon>
        <taxon>Fungi</taxon>
        <taxon>Dikarya</taxon>
        <taxon>Ascomycota</taxon>
        <taxon>Pezizomycotina</taxon>
        <taxon>Eurotiomycetes</taxon>
        <taxon>Chaetothyriomycetidae</taxon>
        <taxon>Chaetothyriales</taxon>
        <taxon>Herpotrichiellaceae</taxon>
        <taxon>Exophiala</taxon>
    </lineage>
</organism>
<evidence type="ECO:0000256" key="4">
    <source>
        <dbReference type="ARBA" id="ARBA00023125"/>
    </source>
</evidence>
<accession>A0AAN6EP27</accession>
<reference evidence="9" key="1">
    <citation type="submission" date="2023-01" db="EMBL/GenBank/DDBJ databases">
        <title>Exophiala dermititidis isolated from Cystic Fibrosis Patient.</title>
        <authorList>
            <person name="Kurbessoian T."/>
            <person name="Crocker A."/>
            <person name="Murante D."/>
            <person name="Hogan D.A."/>
            <person name="Stajich J.E."/>
        </authorList>
    </citation>
    <scope>NUCLEOTIDE SEQUENCE</scope>
    <source>
        <strain evidence="9">Ex8</strain>
    </source>
</reference>
<dbReference type="Pfam" id="PF04082">
    <property type="entry name" value="Fungal_trans"/>
    <property type="match status" value="1"/>
</dbReference>
<proteinExistence type="predicted"/>
<evidence type="ECO:0000313" key="10">
    <source>
        <dbReference type="Proteomes" id="UP001161757"/>
    </source>
</evidence>
<dbReference type="Proteomes" id="UP001161757">
    <property type="component" value="Unassembled WGS sequence"/>
</dbReference>
<evidence type="ECO:0000259" key="8">
    <source>
        <dbReference type="SMART" id="SM00906"/>
    </source>
</evidence>
<keyword evidence="4" id="KW-0238">DNA-binding</keyword>
<dbReference type="CDD" id="cd12148">
    <property type="entry name" value="fungal_TF_MHR"/>
    <property type="match status" value="1"/>
</dbReference>
<keyword evidence="6" id="KW-0539">Nucleus</keyword>
<dbReference type="AlphaFoldDB" id="A0AAN6EP27"/>
<dbReference type="GO" id="GO:0008270">
    <property type="term" value="F:zinc ion binding"/>
    <property type="evidence" value="ECO:0007669"/>
    <property type="project" value="InterPro"/>
</dbReference>
<evidence type="ECO:0000256" key="1">
    <source>
        <dbReference type="ARBA" id="ARBA00022723"/>
    </source>
</evidence>
<comment type="caution">
    <text evidence="9">The sequence shown here is derived from an EMBL/GenBank/DDBJ whole genome shotgun (WGS) entry which is preliminary data.</text>
</comment>
<evidence type="ECO:0000256" key="6">
    <source>
        <dbReference type="ARBA" id="ARBA00023242"/>
    </source>
</evidence>
<dbReference type="GO" id="GO:0006351">
    <property type="term" value="P:DNA-templated transcription"/>
    <property type="evidence" value="ECO:0007669"/>
    <property type="project" value="InterPro"/>
</dbReference>
<evidence type="ECO:0000256" key="3">
    <source>
        <dbReference type="ARBA" id="ARBA00023015"/>
    </source>
</evidence>
<dbReference type="PANTHER" id="PTHR31944:SF131">
    <property type="entry name" value="HEME-RESPONSIVE ZINC FINGER TRANSCRIPTION FACTOR HAP1"/>
    <property type="match status" value="1"/>
</dbReference>
<dbReference type="InterPro" id="IPR007219">
    <property type="entry name" value="XnlR_reg_dom"/>
</dbReference>
<feature type="compositionally biased region" description="Basic and acidic residues" evidence="7">
    <location>
        <begin position="37"/>
        <end position="59"/>
    </location>
</feature>
<evidence type="ECO:0000256" key="7">
    <source>
        <dbReference type="SAM" id="MobiDB-lite"/>
    </source>
</evidence>
<dbReference type="InterPro" id="IPR051430">
    <property type="entry name" value="Fungal_TF_Env_Response"/>
</dbReference>
<gene>
    <name evidence="9" type="ORF">HRR80_007925</name>
</gene>
<dbReference type="PANTHER" id="PTHR31944">
    <property type="entry name" value="HEME-RESPONSIVE ZINC FINGER TRANSCRIPTION FACTOR HAP1"/>
    <property type="match status" value="1"/>
</dbReference>
<dbReference type="SMART" id="SM00906">
    <property type="entry name" value="Fungal_trans"/>
    <property type="match status" value="1"/>
</dbReference>
<keyword evidence="5" id="KW-0804">Transcription</keyword>
<dbReference type="GO" id="GO:0005634">
    <property type="term" value="C:nucleus"/>
    <property type="evidence" value="ECO:0007669"/>
    <property type="project" value="TreeGrafter"/>
</dbReference>